<keyword evidence="2" id="KW-0378">Hydrolase</keyword>
<dbReference type="EnsemblProtists" id="EOD28651">
    <property type="protein sequence ID" value="EOD28651"/>
    <property type="gene ID" value="EMIHUDRAFT_468692"/>
</dbReference>
<dbReference type="EC" id="3.4.16.-" evidence="2"/>
<dbReference type="PaxDb" id="2903-EOD28651"/>
<dbReference type="GeneID" id="17280758"/>
<dbReference type="InterPro" id="IPR018202">
    <property type="entry name" value="Ser_caboxypep_ser_AS"/>
</dbReference>
<keyword evidence="2" id="KW-0121">Carboxypeptidase</keyword>
<dbReference type="PROSITE" id="PS00131">
    <property type="entry name" value="CARBOXYPEPT_SER_SER"/>
    <property type="match status" value="1"/>
</dbReference>
<dbReference type="Proteomes" id="UP000013827">
    <property type="component" value="Unassembled WGS sequence"/>
</dbReference>
<comment type="similarity">
    <text evidence="1 2">Belongs to the peptidase S10 family.</text>
</comment>
<dbReference type="GeneID" id="17274196"/>
<accession>A0A0D3JYR6</accession>
<sequence>MSVAQEGMFDMRDPPARVAATLPGLTSTAPYEYYSGYLNAGTPPSGRGVAFFHYICAMAPDWKEKPLSIWYNGGPGAPSTFGLFQEFGPFLLTSDSYRTAEFRATKVPTPLFNAWTWANVTSLCEIDSPAPMGASYCTMGNGSATSHGGPSGDPYTCGPWTDKSTAKANHRAHAAFFRDAFPEFEASQQPVTLVGESYAGVYVPLFANEWLDDPITGPTGRPIHFKGFAVGDGFPACIPQPGRPVDWCVNLREVEFFKYPNALPGPHWDVEHSQMSEELYARIVGGGCSEAELKGKAAPQPLSAGCLSLMEEMSREVGFFYAYNLFEACPEEVPKRRMTAGATRPRSRARVAIDAATAASLIPLTAAPLPAAPSPGDGDTGLGAPCLGSAMNDYFSLNATKAGLGIPLSNNFIVLDNGIGMNYTTDSAFVGFAYEKAIRAGKRVLIYEGDSDDCGLQTAPIEQIWVPFFGNGTGTWTPMGPLGTPASTPLGLPLTQPWRPFEVLPRGRRVQGGFSMAWNGGQVRFVSVRGAGHLLPLYRPAASFTMMSAFQADEPLPPPFYPPPPREQAARRAVS</sequence>
<proteinExistence type="inferred from homology"/>
<dbReference type="Gene3D" id="3.40.50.12670">
    <property type="match status" value="1"/>
</dbReference>
<feature type="compositionally biased region" description="Pro residues" evidence="3">
    <location>
        <begin position="556"/>
        <end position="566"/>
    </location>
</feature>
<keyword evidence="2" id="KW-0645">Protease</keyword>
<evidence type="ECO:0000313" key="5">
    <source>
        <dbReference type="Proteomes" id="UP000013827"/>
    </source>
</evidence>
<evidence type="ECO:0000256" key="3">
    <source>
        <dbReference type="SAM" id="MobiDB-lite"/>
    </source>
</evidence>
<keyword evidence="5" id="KW-1185">Reference proteome</keyword>
<name>A0A0D3JYR6_EMIH1</name>
<evidence type="ECO:0000256" key="2">
    <source>
        <dbReference type="RuleBase" id="RU361156"/>
    </source>
</evidence>
<dbReference type="AlphaFoldDB" id="A0A0D3JYR6"/>
<reference evidence="4" key="2">
    <citation type="submission" date="2024-10" db="UniProtKB">
        <authorList>
            <consortium name="EnsemblProtists"/>
        </authorList>
    </citation>
    <scope>IDENTIFICATION</scope>
</reference>
<evidence type="ECO:0000313" key="4">
    <source>
        <dbReference type="EnsemblProtists" id="EOD28651"/>
    </source>
</evidence>
<dbReference type="SUPFAM" id="SSF53474">
    <property type="entry name" value="alpha/beta-Hydrolases"/>
    <property type="match status" value="1"/>
</dbReference>
<feature type="region of interest" description="Disordered" evidence="3">
    <location>
        <begin position="556"/>
        <end position="575"/>
    </location>
</feature>
<reference evidence="5" key="1">
    <citation type="journal article" date="2013" name="Nature">
        <title>Pan genome of the phytoplankton Emiliania underpins its global distribution.</title>
        <authorList>
            <person name="Read B.A."/>
            <person name="Kegel J."/>
            <person name="Klute M.J."/>
            <person name="Kuo A."/>
            <person name="Lefebvre S.C."/>
            <person name="Maumus F."/>
            <person name="Mayer C."/>
            <person name="Miller J."/>
            <person name="Monier A."/>
            <person name="Salamov A."/>
            <person name="Young J."/>
            <person name="Aguilar M."/>
            <person name="Claverie J.M."/>
            <person name="Frickenhaus S."/>
            <person name="Gonzalez K."/>
            <person name="Herman E.K."/>
            <person name="Lin Y.C."/>
            <person name="Napier J."/>
            <person name="Ogata H."/>
            <person name="Sarno A.F."/>
            <person name="Shmutz J."/>
            <person name="Schroeder D."/>
            <person name="de Vargas C."/>
            <person name="Verret F."/>
            <person name="von Dassow P."/>
            <person name="Valentin K."/>
            <person name="Van de Peer Y."/>
            <person name="Wheeler G."/>
            <person name="Dacks J.B."/>
            <person name="Delwiche C.F."/>
            <person name="Dyhrman S.T."/>
            <person name="Glockner G."/>
            <person name="John U."/>
            <person name="Richards T."/>
            <person name="Worden A.Z."/>
            <person name="Zhang X."/>
            <person name="Grigoriev I.V."/>
            <person name="Allen A.E."/>
            <person name="Bidle K."/>
            <person name="Borodovsky M."/>
            <person name="Bowler C."/>
            <person name="Brownlee C."/>
            <person name="Cock J.M."/>
            <person name="Elias M."/>
            <person name="Gladyshev V.N."/>
            <person name="Groth M."/>
            <person name="Guda C."/>
            <person name="Hadaegh A."/>
            <person name="Iglesias-Rodriguez M.D."/>
            <person name="Jenkins J."/>
            <person name="Jones B.M."/>
            <person name="Lawson T."/>
            <person name="Leese F."/>
            <person name="Lindquist E."/>
            <person name="Lobanov A."/>
            <person name="Lomsadze A."/>
            <person name="Malik S.B."/>
            <person name="Marsh M.E."/>
            <person name="Mackinder L."/>
            <person name="Mock T."/>
            <person name="Mueller-Roeber B."/>
            <person name="Pagarete A."/>
            <person name="Parker M."/>
            <person name="Probert I."/>
            <person name="Quesneville H."/>
            <person name="Raines C."/>
            <person name="Rensing S.A."/>
            <person name="Riano-Pachon D.M."/>
            <person name="Richier S."/>
            <person name="Rokitta S."/>
            <person name="Shiraiwa Y."/>
            <person name="Soanes D.M."/>
            <person name="van der Giezen M."/>
            <person name="Wahlund T.M."/>
            <person name="Williams B."/>
            <person name="Wilson W."/>
            <person name="Wolfe G."/>
            <person name="Wurch L.L."/>
        </authorList>
    </citation>
    <scope>NUCLEOTIDE SEQUENCE</scope>
</reference>
<dbReference type="GO" id="GO:0006508">
    <property type="term" value="P:proteolysis"/>
    <property type="evidence" value="ECO:0007669"/>
    <property type="project" value="UniProtKB-KW"/>
</dbReference>
<evidence type="ECO:0000256" key="1">
    <source>
        <dbReference type="ARBA" id="ARBA00009431"/>
    </source>
</evidence>
<dbReference type="STRING" id="2903.R1F0D1"/>
<dbReference type="InterPro" id="IPR001563">
    <property type="entry name" value="Peptidase_S10"/>
</dbReference>
<dbReference type="PANTHER" id="PTHR11802">
    <property type="entry name" value="SERINE PROTEASE FAMILY S10 SERINE CARBOXYPEPTIDASE"/>
    <property type="match status" value="1"/>
</dbReference>
<dbReference type="Gene3D" id="3.40.50.1820">
    <property type="entry name" value="alpha/beta hydrolase"/>
    <property type="match status" value="1"/>
</dbReference>
<dbReference type="PRINTS" id="PR00724">
    <property type="entry name" value="CRBOXYPTASEC"/>
</dbReference>
<dbReference type="eggNOG" id="KOG1282">
    <property type="taxonomic scope" value="Eukaryota"/>
</dbReference>
<dbReference type="InterPro" id="IPR029058">
    <property type="entry name" value="AB_hydrolase_fold"/>
</dbReference>
<protein>
    <recommendedName>
        <fullName evidence="2">Carboxypeptidase</fullName>
        <ecNumber evidence="2">3.4.16.-</ecNumber>
    </recommendedName>
</protein>
<dbReference type="RefSeq" id="XP_005781080.1">
    <property type="nucleotide sequence ID" value="XM_005781023.1"/>
</dbReference>
<organism evidence="4 5">
    <name type="scientific">Emiliania huxleyi (strain CCMP1516)</name>
    <dbReference type="NCBI Taxonomy" id="280463"/>
    <lineage>
        <taxon>Eukaryota</taxon>
        <taxon>Haptista</taxon>
        <taxon>Haptophyta</taxon>
        <taxon>Prymnesiophyceae</taxon>
        <taxon>Isochrysidales</taxon>
        <taxon>Noelaerhabdaceae</taxon>
        <taxon>Emiliania</taxon>
    </lineage>
</organism>
<dbReference type="GO" id="GO:0004185">
    <property type="term" value="F:serine-type carboxypeptidase activity"/>
    <property type="evidence" value="ECO:0007669"/>
    <property type="project" value="UniProtKB-UniRule"/>
</dbReference>
<dbReference type="RefSeq" id="XP_005787917.1">
    <property type="nucleotide sequence ID" value="XM_005787860.1"/>
</dbReference>
<dbReference type="EnsemblProtists" id="EOD35488">
    <property type="protein sequence ID" value="EOD35488"/>
    <property type="gene ID" value="EMIHUDRAFT_462461"/>
</dbReference>
<dbReference type="OMA" id="RCIMSAR"/>
<dbReference type="Pfam" id="PF00450">
    <property type="entry name" value="Peptidase_S10"/>
    <property type="match status" value="1"/>
</dbReference>
<dbReference type="PANTHER" id="PTHR11802:SF201">
    <property type="entry name" value="CARBOXYPEPTIDASE"/>
    <property type="match status" value="1"/>
</dbReference>
<dbReference type="KEGG" id="ehx:EMIHUDRAFT_468692"/>
<dbReference type="HOGENOM" id="CLU_417063_0_0_1"/>
<dbReference type="KEGG" id="ehx:EMIHUDRAFT_462461"/>